<dbReference type="PANTHER" id="PTHR11079">
    <property type="entry name" value="CYTOSINE DEAMINASE FAMILY MEMBER"/>
    <property type="match status" value="1"/>
</dbReference>
<evidence type="ECO:0000256" key="6">
    <source>
        <dbReference type="ARBA" id="ARBA00022833"/>
    </source>
</evidence>
<dbReference type="PROSITE" id="PS51747">
    <property type="entry name" value="CYT_DCMP_DEAMINASES_2"/>
    <property type="match status" value="1"/>
</dbReference>
<comment type="subunit">
    <text evidence="2 8">Homodimer.</text>
</comment>
<dbReference type="FunFam" id="3.40.140.10:FF:000005">
    <property type="entry name" value="tRNA-specific adenosine deaminase"/>
    <property type="match status" value="1"/>
</dbReference>
<dbReference type="PROSITE" id="PS00903">
    <property type="entry name" value="CYT_DCMP_DEAMINASES_1"/>
    <property type="match status" value="1"/>
</dbReference>
<feature type="active site" description="Proton donor" evidence="8">
    <location>
        <position position="66"/>
    </location>
</feature>
<comment type="similarity">
    <text evidence="1">Belongs to the cytidine and deoxycytidylate deaminase family. ADAT2 subfamily.</text>
</comment>
<name>A0A9D1VI00_9LACO</name>
<feature type="domain" description="CMP/dCMP-type deaminase" evidence="9">
    <location>
        <begin position="13"/>
        <end position="122"/>
    </location>
</feature>
<dbReference type="PANTHER" id="PTHR11079:SF202">
    <property type="entry name" value="TRNA-SPECIFIC ADENOSINE DEAMINASE"/>
    <property type="match status" value="1"/>
</dbReference>
<dbReference type="InterPro" id="IPR058535">
    <property type="entry name" value="MafB19-deam"/>
</dbReference>
<dbReference type="AlphaFoldDB" id="A0A9D1VI00"/>
<dbReference type="Pfam" id="PF14437">
    <property type="entry name" value="MafB19-deam"/>
    <property type="match status" value="1"/>
</dbReference>
<dbReference type="InterPro" id="IPR028883">
    <property type="entry name" value="tRNA_aden_deaminase"/>
</dbReference>
<evidence type="ECO:0000256" key="5">
    <source>
        <dbReference type="ARBA" id="ARBA00022801"/>
    </source>
</evidence>
<keyword evidence="5 8" id="KW-0378">Hydrolase</keyword>
<dbReference type="EMBL" id="DXFH01000013">
    <property type="protein sequence ID" value="HIX35543.1"/>
    <property type="molecule type" value="Genomic_DNA"/>
</dbReference>
<dbReference type="InterPro" id="IPR002125">
    <property type="entry name" value="CMP_dCMP_dom"/>
</dbReference>
<accession>A0A9D1VI00</accession>
<keyword evidence="4 8" id="KW-0479">Metal-binding</keyword>
<comment type="function">
    <text evidence="8">Catalyzes the deamination of adenosine to inosine at the wobble position 34 of tRNA(Arg2).</text>
</comment>
<reference evidence="10" key="2">
    <citation type="submission" date="2021-04" db="EMBL/GenBank/DDBJ databases">
        <authorList>
            <person name="Gilroy R."/>
        </authorList>
    </citation>
    <scope>NUCLEOTIDE SEQUENCE</scope>
    <source>
        <strain evidence="10">ChiSxjej3B15-572</strain>
    </source>
</reference>
<organism evidence="10 11">
    <name type="scientific">Candidatus Limosilactobacillus merdigallinarum</name>
    <dbReference type="NCBI Taxonomy" id="2838652"/>
    <lineage>
        <taxon>Bacteria</taxon>
        <taxon>Bacillati</taxon>
        <taxon>Bacillota</taxon>
        <taxon>Bacilli</taxon>
        <taxon>Lactobacillales</taxon>
        <taxon>Lactobacillaceae</taxon>
        <taxon>Limosilactobacillus</taxon>
    </lineage>
</organism>
<evidence type="ECO:0000259" key="9">
    <source>
        <dbReference type="PROSITE" id="PS51747"/>
    </source>
</evidence>
<dbReference type="CDD" id="cd01285">
    <property type="entry name" value="nucleoside_deaminase"/>
    <property type="match status" value="1"/>
</dbReference>
<evidence type="ECO:0000313" key="11">
    <source>
        <dbReference type="Proteomes" id="UP000824231"/>
    </source>
</evidence>
<protein>
    <recommendedName>
        <fullName evidence="8">tRNA-specific adenosine deaminase</fullName>
        <ecNumber evidence="8">3.5.4.33</ecNumber>
    </recommendedName>
</protein>
<keyword evidence="6 8" id="KW-0862">Zinc</keyword>
<reference evidence="10" key="1">
    <citation type="journal article" date="2021" name="PeerJ">
        <title>Extensive microbial diversity within the chicken gut microbiome revealed by metagenomics and culture.</title>
        <authorList>
            <person name="Gilroy R."/>
            <person name="Ravi A."/>
            <person name="Getino M."/>
            <person name="Pursley I."/>
            <person name="Horton D.L."/>
            <person name="Alikhan N.F."/>
            <person name="Baker D."/>
            <person name="Gharbi K."/>
            <person name="Hall N."/>
            <person name="Watson M."/>
            <person name="Adriaenssens E.M."/>
            <person name="Foster-Nyarko E."/>
            <person name="Jarju S."/>
            <person name="Secka A."/>
            <person name="Antonio M."/>
            <person name="Oren A."/>
            <person name="Chaudhuri R.R."/>
            <person name="La Ragione R."/>
            <person name="Hildebrand F."/>
            <person name="Pallen M.J."/>
        </authorList>
    </citation>
    <scope>NUCLEOTIDE SEQUENCE</scope>
    <source>
        <strain evidence="10">ChiSxjej3B15-572</strain>
    </source>
</reference>
<dbReference type="Gene3D" id="3.40.140.10">
    <property type="entry name" value="Cytidine Deaminase, domain 2"/>
    <property type="match status" value="1"/>
</dbReference>
<evidence type="ECO:0000256" key="1">
    <source>
        <dbReference type="ARBA" id="ARBA00010669"/>
    </source>
</evidence>
<dbReference type="GO" id="GO:0052717">
    <property type="term" value="F:tRNA-specific adenosine-34 deaminase activity"/>
    <property type="evidence" value="ECO:0007669"/>
    <property type="project" value="UniProtKB-UniRule"/>
</dbReference>
<evidence type="ECO:0000256" key="7">
    <source>
        <dbReference type="ARBA" id="ARBA00048045"/>
    </source>
</evidence>
<evidence type="ECO:0000256" key="2">
    <source>
        <dbReference type="ARBA" id="ARBA00011738"/>
    </source>
</evidence>
<dbReference type="NCBIfam" id="NF008113">
    <property type="entry name" value="PRK10860.1"/>
    <property type="match status" value="1"/>
</dbReference>
<dbReference type="InterPro" id="IPR016192">
    <property type="entry name" value="APOBEC/CMP_deaminase_Zn-bd"/>
</dbReference>
<feature type="binding site" evidence="8">
    <location>
        <position position="97"/>
    </location>
    <ligand>
        <name>Zn(2+)</name>
        <dbReference type="ChEBI" id="CHEBI:29105"/>
        <note>catalytic</note>
    </ligand>
</feature>
<dbReference type="SUPFAM" id="SSF53927">
    <property type="entry name" value="Cytidine deaminase-like"/>
    <property type="match status" value="1"/>
</dbReference>
<evidence type="ECO:0000313" key="10">
    <source>
        <dbReference type="EMBL" id="HIX35543.1"/>
    </source>
</evidence>
<dbReference type="InterPro" id="IPR016193">
    <property type="entry name" value="Cytidine_deaminase-like"/>
</dbReference>
<comment type="caution">
    <text evidence="10">The sequence shown here is derived from an EMBL/GenBank/DDBJ whole genome shotgun (WGS) entry which is preliminary data.</text>
</comment>
<comment type="catalytic activity">
    <reaction evidence="7 8">
        <text>adenosine(34) in tRNA + H2O + H(+) = inosine(34) in tRNA + NH4(+)</text>
        <dbReference type="Rhea" id="RHEA:43168"/>
        <dbReference type="Rhea" id="RHEA-COMP:10373"/>
        <dbReference type="Rhea" id="RHEA-COMP:10374"/>
        <dbReference type="ChEBI" id="CHEBI:15377"/>
        <dbReference type="ChEBI" id="CHEBI:15378"/>
        <dbReference type="ChEBI" id="CHEBI:28938"/>
        <dbReference type="ChEBI" id="CHEBI:74411"/>
        <dbReference type="ChEBI" id="CHEBI:82852"/>
        <dbReference type="EC" id="3.5.4.33"/>
    </reaction>
</comment>
<dbReference type="HAMAP" id="MF_00972">
    <property type="entry name" value="tRNA_aden_deaminase"/>
    <property type="match status" value="1"/>
</dbReference>
<dbReference type="GO" id="GO:0002100">
    <property type="term" value="P:tRNA wobble adenosine to inosine editing"/>
    <property type="evidence" value="ECO:0007669"/>
    <property type="project" value="UniProtKB-UniRule"/>
</dbReference>
<comment type="cofactor">
    <cofactor evidence="8">
        <name>Zn(2+)</name>
        <dbReference type="ChEBI" id="CHEBI:29105"/>
    </cofactor>
    <text evidence="8">Binds 1 zinc ion per subunit.</text>
</comment>
<evidence type="ECO:0000256" key="3">
    <source>
        <dbReference type="ARBA" id="ARBA00022694"/>
    </source>
</evidence>
<evidence type="ECO:0000256" key="4">
    <source>
        <dbReference type="ARBA" id="ARBA00022723"/>
    </source>
</evidence>
<sequence>MKKGNNKLDINNSAVEKYMRMAIDEAKAAASIDEVPIGAVVVHDGKIIGAGHNMREEFQQTPYHAEMLAIMEACDALHSWRLEDCDLYVTLEPCIMCSGAIINARIRHLYYGAKDPKGGAVNSLYTLMNDDRLNHQVAVTSGVMGDECSRMLKDFFRAIRKRRKAAKKAQRKN</sequence>
<feature type="binding site" evidence="8">
    <location>
        <position position="64"/>
    </location>
    <ligand>
        <name>Zn(2+)</name>
        <dbReference type="ChEBI" id="CHEBI:29105"/>
        <note>catalytic</note>
    </ligand>
</feature>
<proteinExistence type="inferred from homology"/>
<dbReference type="Proteomes" id="UP000824231">
    <property type="component" value="Unassembled WGS sequence"/>
</dbReference>
<dbReference type="EC" id="3.5.4.33" evidence="8"/>
<evidence type="ECO:0000256" key="8">
    <source>
        <dbReference type="HAMAP-Rule" id="MF_00972"/>
    </source>
</evidence>
<feature type="binding site" evidence="8">
    <location>
        <position position="94"/>
    </location>
    <ligand>
        <name>Zn(2+)</name>
        <dbReference type="ChEBI" id="CHEBI:29105"/>
        <note>catalytic</note>
    </ligand>
</feature>
<keyword evidence="3 8" id="KW-0819">tRNA processing</keyword>
<gene>
    <name evidence="8 10" type="primary">tadA</name>
    <name evidence="10" type="ORF">H9856_03970</name>
</gene>
<dbReference type="GO" id="GO:0008270">
    <property type="term" value="F:zinc ion binding"/>
    <property type="evidence" value="ECO:0007669"/>
    <property type="project" value="UniProtKB-UniRule"/>
</dbReference>